<evidence type="ECO:0000256" key="7">
    <source>
        <dbReference type="ARBA" id="ARBA00022737"/>
    </source>
</evidence>
<dbReference type="GO" id="GO:0042802">
    <property type="term" value="F:identical protein binding"/>
    <property type="evidence" value="ECO:0007669"/>
    <property type="project" value="EnsemblPlants"/>
</dbReference>
<dbReference type="OrthoDB" id="409725at2759"/>
<dbReference type="GO" id="GO:0005886">
    <property type="term" value="C:plasma membrane"/>
    <property type="evidence" value="ECO:0007669"/>
    <property type="project" value="UniProtKB-SubCell"/>
</dbReference>
<keyword evidence="5 12" id="KW-0762">Sugar transport</keyword>
<sequence>MSSLYDVSCFAAGLAGTISGFQTSELLRETGVCVAEFLPVWSPLQATSSPSPSSCRRCKLLASTLTVSLISFFRLIVLVDPKGCTADECVAAAARLLLAFCTPSSRPTFKRVLKAKSTEQFDGLPYLLSLLNCCICLWYGLPWVSDGGRALVATVNCTGALFQLAYISLFIFYADSRTTRLKVAGLLVLVVFAFALIAHASIAFFDQPLRQLFVGSVSMASLVSMFASPLAVMGVVVRTECVEFMPFYLSLSTFLMSASFAVYGLLLRDFFIYFPNGLGVILGAMQLVLYAYYSRRWKSSDSSAPLLA</sequence>
<evidence type="ECO:0000256" key="4">
    <source>
        <dbReference type="ARBA" id="ARBA00022475"/>
    </source>
</evidence>
<dbReference type="InterPro" id="IPR004316">
    <property type="entry name" value="SWEET_rpt"/>
</dbReference>
<dbReference type="InterPro" id="IPR047664">
    <property type="entry name" value="SWEET"/>
</dbReference>
<feature type="transmembrane region" description="Helical" evidence="12">
    <location>
        <begin position="211"/>
        <end position="235"/>
    </location>
</feature>
<dbReference type="FunFam" id="1.20.1280.290:FF:000001">
    <property type="entry name" value="Bidirectional sugar transporter SWEET"/>
    <property type="match status" value="1"/>
</dbReference>
<evidence type="ECO:0000256" key="12">
    <source>
        <dbReference type="RuleBase" id="RU910715"/>
    </source>
</evidence>
<proteinExistence type="inferred from homology"/>
<evidence type="ECO:0000256" key="11">
    <source>
        <dbReference type="ARBA" id="ARBA00038715"/>
    </source>
</evidence>
<accession>A0A804NEN7</accession>
<keyword evidence="4" id="KW-1003">Cell membrane</keyword>
<comment type="function">
    <text evidence="10">Mediates both low-affinity uptake and efflux of sugar across the plasma membrane.</text>
</comment>
<dbReference type="Gramene" id="Zm00001eb155660_T001">
    <property type="protein sequence ID" value="Zm00001eb155660_P001"/>
    <property type="gene ID" value="Zm00001eb155660"/>
</dbReference>
<dbReference type="FunCoup" id="A0A804NEN7">
    <property type="interactions" value="271"/>
</dbReference>
<feature type="transmembrane region" description="Helical" evidence="12">
    <location>
        <begin position="153"/>
        <end position="174"/>
    </location>
</feature>
<feature type="transmembrane region" description="Helical" evidence="12">
    <location>
        <begin position="186"/>
        <end position="205"/>
    </location>
</feature>
<evidence type="ECO:0000256" key="3">
    <source>
        <dbReference type="ARBA" id="ARBA00022448"/>
    </source>
</evidence>
<evidence type="ECO:0000256" key="9">
    <source>
        <dbReference type="ARBA" id="ARBA00023136"/>
    </source>
</evidence>
<reference evidence="13" key="3">
    <citation type="submission" date="2021-05" db="UniProtKB">
        <authorList>
            <consortium name="EnsemblPlants"/>
        </authorList>
    </citation>
    <scope>IDENTIFICATION</scope>
    <source>
        <strain evidence="13">cv. B73</strain>
    </source>
</reference>
<dbReference type="AlphaFoldDB" id="A0A804NEN7"/>
<dbReference type="Pfam" id="PF03083">
    <property type="entry name" value="MtN3_slv"/>
    <property type="match status" value="2"/>
</dbReference>
<dbReference type="Proteomes" id="UP000007305">
    <property type="component" value="Chromosome 3"/>
</dbReference>
<keyword evidence="8 12" id="KW-1133">Transmembrane helix</keyword>
<comment type="caution">
    <text evidence="12">Lacks conserved residue(s) required for the propagation of feature annotation.</text>
</comment>
<evidence type="ECO:0000256" key="2">
    <source>
        <dbReference type="ARBA" id="ARBA00007809"/>
    </source>
</evidence>
<comment type="subunit">
    <text evidence="11">Forms homooligomers and/or heterooligomers.</text>
</comment>
<dbReference type="EnsemblPlants" id="Zm00001eb155660_T001">
    <property type="protein sequence ID" value="Zm00001eb155660_P001"/>
    <property type="gene ID" value="Zm00001eb155660"/>
</dbReference>
<gene>
    <name evidence="13" type="primary">LOC100272419</name>
</gene>
<feature type="transmembrane region" description="Helical" evidence="12">
    <location>
        <begin position="123"/>
        <end position="141"/>
    </location>
</feature>
<comment type="function">
    <text evidence="12">Mediates both low-affinity uptake and efflux of sugar across the membrane.</text>
</comment>
<protein>
    <recommendedName>
        <fullName evidence="12">Bidirectional sugar transporter SWEET</fullName>
    </recommendedName>
</protein>
<keyword evidence="14" id="KW-1185">Reference proteome</keyword>
<name>A0A804NEN7_MAIZE</name>
<feature type="transmembrane region" description="Helical" evidence="12">
    <location>
        <begin position="247"/>
        <end position="266"/>
    </location>
</feature>
<reference evidence="14" key="1">
    <citation type="submission" date="2015-12" db="EMBL/GenBank/DDBJ databases">
        <title>Update maize B73 reference genome by single molecule sequencing technologies.</title>
        <authorList>
            <consortium name="Maize Genome Sequencing Project"/>
            <person name="Ware D."/>
        </authorList>
    </citation>
    <scope>NUCLEOTIDE SEQUENCE [LARGE SCALE GENOMIC DNA]</scope>
    <source>
        <strain evidence="14">cv. B73</strain>
    </source>
</reference>
<keyword evidence="9 12" id="KW-0472">Membrane</keyword>
<dbReference type="GO" id="GO:0016020">
    <property type="term" value="C:membrane"/>
    <property type="evidence" value="ECO:0000318"/>
    <property type="project" value="GO_Central"/>
</dbReference>
<evidence type="ECO:0000256" key="1">
    <source>
        <dbReference type="ARBA" id="ARBA00004651"/>
    </source>
</evidence>
<evidence type="ECO:0000313" key="13">
    <source>
        <dbReference type="EnsemblPlants" id="Zm00001eb155660_P001"/>
    </source>
</evidence>
<evidence type="ECO:0000256" key="10">
    <source>
        <dbReference type="ARBA" id="ARBA00037238"/>
    </source>
</evidence>
<dbReference type="PANTHER" id="PTHR10791:SF54">
    <property type="entry name" value="BIDIRECTIONAL SUGAR TRANSPORTER SWEET2B"/>
    <property type="match status" value="1"/>
</dbReference>
<keyword evidence="7" id="KW-0677">Repeat</keyword>
<dbReference type="GO" id="GO:0008643">
    <property type="term" value="P:carbohydrate transport"/>
    <property type="evidence" value="ECO:0000318"/>
    <property type="project" value="GO_Central"/>
</dbReference>
<keyword evidence="6 12" id="KW-0812">Transmembrane</keyword>
<evidence type="ECO:0000256" key="5">
    <source>
        <dbReference type="ARBA" id="ARBA00022597"/>
    </source>
</evidence>
<dbReference type="FunFam" id="1.20.1280.290:FF:000002">
    <property type="entry name" value="Bidirectional sugar transporter SWEET"/>
    <property type="match status" value="1"/>
</dbReference>
<keyword evidence="3 12" id="KW-0813">Transport</keyword>
<dbReference type="PANTHER" id="PTHR10791">
    <property type="entry name" value="RAG1-ACTIVATING PROTEIN 1"/>
    <property type="match status" value="1"/>
</dbReference>
<organism evidence="13 14">
    <name type="scientific">Zea mays</name>
    <name type="common">Maize</name>
    <dbReference type="NCBI Taxonomy" id="4577"/>
    <lineage>
        <taxon>Eukaryota</taxon>
        <taxon>Viridiplantae</taxon>
        <taxon>Streptophyta</taxon>
        <taxon>Embryophyta</taxon>
        <taxon>Tracheophyta</taxon>
        <taxon>Spermatophyta</taxon>
        <taxon>Magnoliopsida</taxon>
        <taxon>Liliopsida</taxon>
        <taxon>Poales</taxon>
        <taxon>Poaceae</taxon>
        <taxon>PACMAD clade</taxon>
        <taxon>Panicoideae</taxon>
        <taxon>Andropogonodae</taxon>
        <taxon>Andropogoneae</taxon>
        <taxon>Tripsacinae</taxon>
        <taxon>Zea</taxon>
    </lineage>
</organism>
<evidence type="ECO:0000256" key="6">
    <source>
        <dbReference type="ARBA" id="ARBA00022692"/>
    </source>
</evidence>
<evidence type="ECO:0000256" key="8">
    <source>
        <dbReference type="ARBA" id="ARBA00022989"/>
    </source>
</evidence>
<dbReference type="GO" id="GO:0051119">
    <property type="term" value="F:sugar transmembrane transporter activity"/>
    <property type="evidence" value="ECO:0000318"/>
    <property type="project" value="GO_Central"/>
</dbReference>
<reference evidence="13" key="2">
    <citation type="submission" date="2019-07" db="EMBL/GenBank/DDBJ databases">
        <authorList>
            <person name="Seetharam A."/>
            <person name="Woodhouse M."/>
            <person name="Cannon E."/>
        </authorList>
    </citation>
    <scope>NUCLEOTIDE SEQUENCE [LARGE SCALE GENOMIC DNA]</scope>
    <source>
        <strain evidence="13">cv. B73</strain>
    </source>
</reference>
<evidence type="ECO:0000313" key="14">
    <source>
        <dbReference type="Proteomes" id="UP000007305"/>
    </source>
</evidence>
<dbReference type="Gene3D" id="1.20.1280.290">
    <property type="match status" value="2"/>
</dbReference>
<feature type="transmembrane region" description="Helical" evidence="12">
    <location>
        <begin position="272"/>
        <end position="293"/>
    </location>
</feature>
<comment type="subcellular location">
    <subcellularLocation>
        <location evidence="1">Cell membrane</location>
        <topology evidence="1">Multi-pass membrane protein</topology>
    </subcellularLocation>
</comment>
<dbReference type="InParanoid" id="A0A804NEN7"/>
<comment type="similarity">
    <text evidence="2 12">Belongs to the SWEET sugar transporter family.</text>
</comment>